<feature type="region of interest" description="Disordered" evidence="1">
    <location>
        <begin position="68"/>
        <end position="126"/>
    </location>
</feature>
<dbReference type="AlphaFoldDB" id="A0A6A3BV89"/>
<feature type="compositionally biased region" description="Low complexity" evidence="1">
    <location>
        <begin position="114"/>
        <end position="126"/>
    </location>
</feature>
<feature type="region of interest" description="Disordered" evidence="1">
    <location>
        <begin position="167"/>
        <end position="208"/>
    </location>
</feature>
<proteinExistence type="predicted"/>
<protein>
    <submittedName>
        <fullName evidence="3">Kinase superfamily protein isoform 1</fullName>
    </submittedName>
</protein>
<organism evidence="3 4">
    <name type="scientific">Hibiscus syriacus</name>
    <name type="common">Rose of Sharon</name>
    <dbReference type="NCBI Taxonomy" id="106335"/>
    <lineage>
        <taxon>Eukaryota</taxon>
        <taxon>Viridiplantae</taxon>
        <taxon>Streptophyta</taxon>
        <taxon>Embryophyta</taxon>
        <taxon>Tracheophyta</taxon>
        <taxon>Spermatophyta</taxon>
        <taxon>Magnoliopsida</taxon>
        <taxon>eudicotyledons</taxon>
        <taxon>Gunneridae</taxon>
        <taxon>Pentapetalae</taxon>
        <taxon>rosids</taxon>
        <taxon>malvids</taxon>
        <taxon>Malvales</taxon>
        <taxon>Malvaceae</taxon>
        <taxon>Malvoideae</taxon>
        <taxon>Hibiscus</taxon>
    </lineage>
</organism>
<gene>
    <name evidence="3" type="ORF">F3Y22_tig00018272pilonHSYRG00006</name>
</gene>
<dbReference type="Proteomes" id="UP000436088">
    <property type="component" value="Unassembled WGS sequence"/>
</dbReference>
<dbReference type="PANTHER" id="PTHR21450:SF9">
    <property type="entry name" value="BZIP DOMAIN CLASS TRANSCRIPTION FACTOR (DUF630 AND DUF632)-RELATED"/>
    <property type="match status" value="1"/>
</dbReference>
<comment type="caution">
    <text evidence="3">The sequence shown here is derived from an EMBL/GenBank/DDBJ whole genome shotgun (WGS) entry which is preliminary data.</text>
</comment>
<accession>A0A6A3BV89</accession>
<feature type="domain" description="DUF630" evidence="2">
    <location>
        <begin position="1"/>
        <end position="59"/>
    </location>
</feature>
<dbReference type="EMBL" id="VEPZ02000683">
    <property type="protein sequence ID" value="KAE8720746.1"/>
    <property type="molecule type" value="Genomic_DNA"/>
</dbReference>
<dbReference type="InterPro" id="IPR006868">
    <property type="entry name" value="DUF630"/>
</dbReference>
<reference evidence="3" key="1">
    <citation type="submission" date="2019-09" db="EMBL/GenBank/DDBJ databases">
        <title>Draft genome information of white flower Hibiscus syriacus.</title>
        <authorList>
            <person name="Kim Y.-M."/>
        </authorList>
    </citation>
    <scope>NUCLEOTIDE SEQUENCE [LARGE SCALE GENOMIC DNA]</scope>
    <source>
        <strain evidence="3">YM2019G1</strain>
    </source>
</reference>
<evidence type="ECO:0000313" key="4">
    <source>
        <dbReference type="Proteomes" id="UP000436088"/>
    </source>
</evidence>
<evidence type="ECO:0000256" key="1">
    <source>
        <dbReference type="SAM" id="MobiDB-lite"/>
    </source>
</evidence>
<keyword evidence="4" id="KW-1185">Reference proteome</keyword>
<sequence>MGCAASKLDYEDIVRRCRERRHLMKEAVHARHRLTSAHADYCRSLRVTGPALASFAAGEPLSVSDETPAVLLRPSPPPANPTPLSVPHSPSPSPYVAPNCRRSRKLPPKLPHILSDSSLSSSPLSSKSGFSNYFYPTAYQANSTYSATPSQVSSVCNWENFYPPSPPDSEFFDQKAKQRKQQQLIQQRPRNLHSNYPEETEDTKTEKSGYDFFRPEKPNHHYNINTATAPYIGCRGGGCTGGGKSEFAACQRRVEDEILRHAKAVEVTRSNTLNNLQTGLPERTISSGHDHAIASTVSVLRFTFGVQDPPIRSPNNVVTKVRIQPPKCAHSTRH</sequence>
<name>A0A6A3BV89_HIBSY</name>
<evidence type="ECO:0000313" key="3">
    <source>
        <dbReference type="EMBL" id="KAE8720746.1"/>
    </source>
</evidence>
<evidence type="ECO:0000259" key="2">
    <source>
        <dbReference type="Pfam" id="PF04783"/>
    </source>
</evidence>
<keyword evidence="3" id="KW-0418">Kinase</keyword>
<dbReference type="GO" id="GO:0016301">
    <property type="term" value="F:kinase activity"/>
    <property type="evidence" value="ECO:0007669"/>
    <property type="project" value="UniProtKB-KW"/>
</dbReference>
<dbReference type="PANTHER" id="PTHR21450">
    <property type="entry name" value="PROTEIN ALTERED PHOSPHATE STARVATION RESPONSE 1"/>
    <property type="match status" value="1"/>
</dbReference>
<keyword evidence="3" id="KW-0808">Transferase</keyword>
<dbReference type="Pfam" id="PF04783">
    <property type="entry name" value="DUF630"/>
    <property type="match status" value="1"/>
</dbReference>